<evidence type="ECO:0000313" key="3">
    <source>
        <dbReference type="EMBL" id="MCS3710657.1"/>
    </source>
</evidence>
<keyword evidence="1" id="KW-0812">Transmembrane</keyword>
<reference evidence="2" key="1">
    <citation type="submission" date="2022-08" db="EMBL/GenBank/DDBJ databases">
        <title>Genomic Encyclopedia of Type Strains, Phase V (KMG-V): Genome sequencing to study the core and pangenomes of soil and plant-associated prokaryotes.</title>
        <authorList>
            <person name="Whitman W."/>
        </authorList>
    </citation>
    <scope>NUCLEOTIDE SEQUENCE</scope>
    <source>
        <strain evidence="2">0</strain>
        <strain evidence="4">SP2016B</strain>
        <strain evidence="5">SP2017</strain>
        <strain evidence="8">SP3002</strain>
        <strain evidence="6">SP3012</strain>
        <strain evidence="7">SP3026</strain>
        <strain evidence="3">SP3049</strain>
    </source>
</reference>
<protein>
    <submittedName>
        <fullName evidence="2">Uncharacterized protein</fullName>
    </submittedName>
</protein>
<comment type="caution">
    <text evidence="2">The sequence shown here is derived from an EMBL/GenBank/DDBJ whole genome shotgun (WGS) entry which is preliminary data.</text>
</comment>
<evidence type="ECO:0000313" key="5">
    <source>
        <dbReference type="EMBL" id="MCS3950394.1"/>
    </source>
</evidence>
<accession>A0A840EMF5</accession>
<dbReference type="Proteomes" id="UP001155034">
    <property type="component" value="Unassembled WGS sequence"/>
</dbReference>
<dbReference type="AlphaFoldDB" id="A0A840EMF5"/>
<dbReference type="EMBL" id="JANUBF010000007">
    <property type="protein sequence ID" value="MCS4036308.1"/>
    <property type="molecule type" value="Genomic_DNA"/>
</dbReference>
<proteinExistence type="predicted"/>
<dbReference type="EMBL" id="JANUBB010000001">
    <property type="protein sequence ID" value="MCS3950394.1"/>
    <property type="molecule type" value="Genomic_DNA"/>
</dbReference>
<organism evidence="2 9">
    <name type="scientific">Salinibacter ruber</name>
    <dbReference type="NCBI Taxonomy" id="146919"/>
    <lineage>
        <taxon>Bacteria</taxon>
        <taxon>Pseudomonadati</taxon>
        <taxon>Rhodothermota</taxon>
        <taxon>Rhodothermia</taxon>
        <taxon>Rhodothermales</taxon>
        <taxon>Salinibacteraceae</taxon>
        <taxon>Salinibacter</taxon>
    </lineage>
</organism>
<dbReference type="EMBL" id="JANTZM010000003">
    <property type="protein sequence ID" value="MCS4156819.1"/>
    <property type="molecule type" value="Genomic_DNA"/>
</dbReference>
<dbReference type="Proteomes" id="UP001155040">
    <property type="component" value="Unassembled WGS sequence"/>
</dbReference>
<dbReference type="Proteomes" id="UP001155057">
    <property type="component" value="Unassembled WGS sequence"/>
</dbReference>
<dbReference type="EMBL" id="JANUBL010000001">
    <property type="protein sequence ID" value="MCS4120476.1"/>
    <property type="molecule type" value="Genomic_DNA"/>
</dbReference>
<dbReference type="Proteomes" id="UP001155110">
    <property type="component" value="Unassembled WGS sequence"/>
</dbReference>
<sequence>MNRRVVRQILIALGVFAGIILLFVAIAQVTG</sequence>
<evidence type="ECO:0000313" key="2">
    <source>
        <dbReference type="EMBL" id="MCS3677483.1"/>
    </source>
</evidence>
<evidence type="ECO:0000313" key="6">
    <source>
        <dbReference type="EMBL" id="MCS4036308.1"/>
    </source>
</evidence>
<evidence type="ECO:0000313" key="9">
    <source>
        <dbReference type="Proteomes" id="UP001155027"/>
    </source>
</evidence>
<gene>
    <name evidence="7" type="ORF">GGP45_000794</name>
    <name evidence="3" type="ORF">GGP61_002277</name>
    <name evidence="2" type="ORF">GGP71_001399</name>
    <name evidence="4" type="ORF">GGP82_000782</name>
    <name evidence="5" type="ORF">GGP83_000320</name>
    <name evidence="8" type="ORF">GGP99_000761</name>
    <name evidence="6" type="ORF">GGQ01_001368</name>
</gene>
<dbReference type="EMBL" id="JANTYZ010000001">
    <property type="protein sequence ID" value="MCS3864251.1"/>
    <property type="molecule type" value="Genomic_DNA"/>
</dbReference>
<feature type="transmembrane region" description="Helical" evidence="1">
    <location>
        <begin position="9"/>
        <end position="29"/>
    </location>
</feature>
<dbReference type="Proteomes" id="UP001155027">
    <property type="component" value="Unassembled WGS sequence"/>
</dbReference>
<keyword evidence="1" id="KW-0472">Membrane</keyword>
<dbReference type="Proteomes" id="UP001155010">
    <property type="component" value="Unassembled WGS sequence"/>
</dbReference>
<evidence type="ECO:0000256" key="1">
    <source>
        <dbReference type="SAM" id="Phobius"/>
    </source>
</evidence>
<dbReference type="Proteomes" id="UP001155144">
    <property type="component" value="Unassembled WGS sequence"/>
</dbReference>
<evidence type="ECO:0000313" key="8">
    <source>
        <dbReference type="EMBL" id="MCS4156819.1"/>
    </source>
</evidence>
<keyword evidence="1" id="KW-1133">Transmembrane helix</keyword>
<dbReference type="EMBL" id="JANUAU010000003">
    <property type="protein sequence ID" value="MCS3677483.1"/>
    <property type="molecule type" value="Genomic_DNA"/>
</dbReference>
<evidence type="ECO:0000313" key="4">
    <source>
        <dbReference type="EMBL" id="MCS3864251.1"/>
    </source>
</evidence>
<name>A0A840EMF5_9BACT</name>
<dbReference type="EMBL" id="JANUAE010000008">
    <property type="protein sequence ID" value="MCS3710657.1"/>
    <property type="molecule type" value="Genomic_DNA"/>
</dbReference>
<evidence type="ECO:0000313" key="7">
    <source>
        <dbReference type="EMBL" id="MCS4120476.1"/>
    </source>
</evidence>